<dbReference type="PANTHER" id="PTHR33164:SF43">
    <property type="entry name" value="HTH-TYPE TRANSCRIPTIONAL REPRESSOR YETL"/>
    <property type="match status" value="1"/>
</dbReference>
<dbReference type="InterPro" id="IPR036388">
    <property type="entry name" value="WH-like_DNA-bd_sf"/>
</dbReference>
<dbReference type="InterPro" id="IPR039422">
    <property type="entry name" value="MarR/SlyA-like"/>
</dbReference>
<dbReference type="PROSITE" id="PS50995">
    <property type="entry name" value="HTH_MARR_2"/>
    <property type="match status" value="1"/>
</dbReference>
<dbReference type="SUPFAM" id="SSF46785">
    <property type="entry name" value="Winged helix' DNA-binding domain"/>
    <property type="match status" value="1"/>
</dbReference>
<dbReference type="eggNOG" id="COG1846">
    <property type="taxonomic scope" value="Bacteria"/>
</dbReference>
<dbReference type="SMART" id="SM00347">
    <property type="entry name" value="HTH_MARR"/>
    <property type="match status" value="1"/>
</dbReference>
<comment type="caution">
    <text evidence="2">The sequence shown here is derived from an EMBL/GenBank/DDBJ whole genome shotgun (WGS) entry which is preliminary data.</text>
</comment>
<dbReference type="GO" id="GO:0006950">
    <property type="term" value="P:response to stress"/>
    <property type="evidence" value="ECO:0007669"/>
    <property type="project" value="TreeGrafter"/>
</dbReference>
<dbReference type="Proteomes" id="UP000024001">
    <property type="component" value="Unassembled WGS sequence"/>
</dbReference>
<dbReference type="OrthoDB" id="162531at2"/>
<proteinExistence type="predicted"/>
<dbReference type="GO" id="GO:0003700">
    <property type="term" value="F:DNA-binding transcription factor activity"/>
    <property type="evidence" value="ECO:0007669"/>
    <property type="project" value="InterPro"/>
</dbReference>
<dbReference type="Pfam" id="PF12802">
    <property type="entry name" value="MarR_2"/>
    <property type="match status" value="1"/>
</dbReference>
<dbReference type="InterPro" id="IPR036390">
    <property type="entry name" value="WH_DNA-bd_sf"/>
</dbReference>
<feature type="domain" description="HTH marR-type" evidence="1">
    <location>
        <begin position="18"/>
        <end position="154"/>
    </location>
</feature>
<reference evidence="2 3" key="1">
    <citation type="submission" date="2014-03" db="EMBL/GenBank/DDBJ databases">
        <title>Draft Genome Sequences of 13 Willow Endophytes.</title>
        <authorList>
            <person name="Gan H.Y."/>
            <person name="Gan H.M."/>
            <person name="Savka M.A."/>
            <person name="Hudson A.O."/>
        </authorList>
    </citation>
    <scope>NUCLEOTIDE SEQUENCE [LARGE SCALE GENOMIC DNA]</scope>
    <source>
        <strain evidence="2 3">RIT293</strain>
    </source>
</reference>
<protein>
    <submittedName>
        <fullName evidence="2">Transcriptional regulator</fullName>
    </submittedName>
</protein>
<name>A0A031FR57_9MICO</name>
<evidence type="ECO:0000313" key="3">
    <source>
        <dbReference type="Proteomes" id="UP000024001"/>
    </source>
</evidence>
<dbReference type="Gene3D" id="1.10.10.10">
    <property type="entry name" value="Winged helix-like DNA-binding domain superfamily/Winged helix DNA-binding domain"/>
    <property type="match status" value="1"/>
</dbReference>
<dbReference type="AlphaFoldDB" id="A0A031FR57"/>
<dbReference type="PATRIC" id="fig|273677.3.peg.1955"/>
<keyword evidence="3" id="KW-1185">Reference proteome</keyword>
<dbReference type="EMBL" id="JFYO01000006">
    <property type="protein sequence ID" value="EZP26772.1"/>
    <property type="molecule type" value="Genomic_DNA"/>
</dbReference>
<sequence length="164" mass="17250">MADPSPFATPVDAAYDSRILLFGRLMGAANGLEYLLARDLEESTGLTHPIFELLLIVARRGDEGVSVKDIAQAKVVTSGGATRLVSRGVAQGLVTLRPSEADGRVKLVRLSEHGSEKLLEASAIHARNIERYLIAALPSGSEPSFAASVRALSKSASSALPAMP</sequence>
<dbReference type="PANTHER" id="PTHR33164">
    <property type="entry name" value="TRANSCRIPTIONAL REGULATOR, MARR FAMILY"/>
    <property type="match status" value="1"/>
</dbReference>
<evidence type="ECO:0000259" key="1">
    <source>
        <dbReference type="PROSITE" id="PS50995"/>
    </source>
</evidence>
<evidence type="ECO:0000313" key="2">
    <source>
        <dbReference type="EMBL" id="EZP26772.1"/>
    </source>
</evidence>
<accession>A0A031FR57</accession>
<dbReference type="InterPro" id="IPR000835">
    <property type="entry name" value="HTH_MarR-typ"/>
</dbReference>
<dbReference type="RefSeq" id="WP_036311955.1">
    <property type="nucleotide sequence ID" value="NZ_JFYO01000006.1"/>
</dbReference>
<organism evidence="2 3">
    <name type="scientific">Microbacterium oleivorans</name>
    <dbReference type="NCBI Taxonomy" id="273677"/>
    <lineage>
        <taxon>Bacteria</taxon>
        <taxon>Bacillati</taxon>
        <taxon>Actinomycetota</taxon>
        <taxon>Actinomycetes</taxon>
        <taxon>Micrococcales</taxon>
        <taxon>Microbacteriaceae</taxon>
        <taxon>Microbacterium</taxon>
    </lineage>
</organism>
<gene>
    <name evidence="2" type="ORF">BW34_01973</name>
</gene>